<reference evidence="1" key="1">
    <citation type="submission" date="2021-06" db="EMBL/GenBank/DDBJ databases">
        <title>Parelaphostrongylus tenuis whole genome reference sequence.</title>
        <authorList>
            <person name="Garwood T.J."/>
            <person name="Larsen P.A."/>
            <person name="Fountain-Jones N.M."/>
            <person name="Garbe J.R."/>
            <person name="Macchietto M.G."/>
            <person name="Kania S.A."/>
            <person name="Gerhold R.W."/>
            <person name="Richards J.E."/>
            <person name="Wolf T.M."/>
        </authorList>
    </citation>
    <scope>NUCLEOTIDE SEQUENCE</scope>
    <source>
        <strain evidence="1">MNPRO001-30</strain>
        <tissue evidence="1">Meninges</tissue>
    </source>
</reference>
<keyword evidence="2" id="KW-1185">Reference proteome</keyword>
<evidence type="ECO:0000313" key="2">
    <source>
        <dbReference type="Proteomes" id="UP001196413"/>
    </source>
</evidence>
<dbReference type="EMBL" id="JAHQIW010001705">
    <property type="protein sequence ID" value="KAJ1353404.1"/>
    <property type="molecule type" value="Genomic_DNA"/>
</dbReference>
<accession>A0AAD5MTD5</accession>
<sequence>MSDNIMSSIVKVNLDASGGGCATGGLVRTVDWRYAGHGPRRRRQSSAFNWSVRPPE</sequence>
<proteinExistence type="predicted"/>
<protein>
    <submittedName>
        <fullName evidence="1">Uncharacterized protein</fullName>
    </submittedName>
</protein>
<dbReference type="AlphaFoldDB" id="A0AAD5MTD5"/>
<comment type="caution">
    <text evidence="1">The sequence shown here is derived from an EMBL/GenBank/DDBJ whole genome shotgun (WGS) entry which is preliminary data.</text>
</comment>
<name>A0AAD5MTD5_PARTN</name>
<evidence type="ECO:0000313" key="1">
    <source>
        <dbReference type="EMBL" id="KAJ1353404.1"/>
    </source>
</evidence>
<gene>
    <name evidence="1" type="ORF">KIN20_010024</name>
</gene>
<organism evidence="1 2">
    <name type="scientific">Parelaphostrongylus tenuis</name>
    <name type="common">Meningeal worm</name>
    <dbReference type="NCBI Taxonomy" id="148309"/>
    <lineage>
        <taxon>Eukaryota</taxon>
        <taxon>Metazoa</taxon>
        <taxon>Ecdysozoa</taxon>
        <taxon>Nematoda</taxon>
        <taxon>Chromadorea</taxon>
        <taxon>Rhabditida</taxon>
        <taxon>Rhabditina</taxon>
        <taxon>Rhabditomorpha</taxon>
        <taxon>Strongyloidea</taxon>
        <taxon>Metastrongylidae</taxon>
        <taxon>Parelaphostrongylus</taxon>
    </lineage>
</organism>
<dbReference type="Proteomes" id="UP001196413">
    <property type="component" value="Unassembled WGS sequence"/>
</dbReference>